<dbReference type="GO" id="GO:0046872">
    <property type="term" value="F:metal ion binding"/>
    <property type="evidence" value="ECO:0007669"/>
    <property type="project" value="UniProtKB-KW"/>
</dbReference>
<keyword evidence="2" id="KW-0004">4Fe-4S</keyword>
<dbReference type="InterPro" id="IPR017896">
    <property type="entry name" value="4Fe4S_Fe-S-bd"/>
</dbReference>
<evidence type="ECO:0000256" key="3">
    <source>
        <dbReference type="ARBA" id="ARBA00022723"/>
    </source>
</evidence>
<dbReference type="RefSeq" id="WP_092123069.1">
    <property type="nucleotide sequence ID" value="NZ_FMXO01000017.1"/>
</dbReference>
<dbReference type="EMBL" id="FMXO01000017">
    <property type="protein sequence ID" value="SDB55346.1"/>
    <property type="molecule type" value="Genomic_DNA"/>
</dbReference>
<dbReference type="GO" id="GO:0030313">
    <property type="term" value="C:cell envelope"/>
    <property type="evidence" value="ECO:0007669"/>
    <property type="project" value="UniProtKB-SubCell"/>
</dbReference>
<dbReference type="Gene3D" id="3.30.70.20">
    <property type="match status" value="2"/>
</dbReference>
<organism evidence="8 9">
    <name type="scientific">Desulfonatronum thiosulfatophilum</name>
    <dbReference type="NCBI Taxonomy" id="617002"/>
    <lineage>
        <taxon>Bacteria</taxon>
        <taxon>Pseudomonadati</taxon>
        <taxon>Thermodesulfobacteriota</taxon>
        <taxon>Desulfovibrionia</taxon>
        <taxon>Desulfovibrionales</taxon>
        <taxon>Desulfonatronaceae</taxon>
        <taxon>Desulfonatronum</taxon>
    </lineage>
</organism>
<evidence type="ECO:0000313" key="9">
    <source>
        <dbReference type="Proteomes" id="UP000198771"/>
    </source>
</evidence>
<sequence length="241" mass="27789">MQGKTFFIDLTKCTACRGCQVACKQWKKLPAEETRNWGSFQNPKDLTFNTYKLVRFTEVMEGEKFRQWYFFPDQCRHCIYPPCKMVGDMYDDKAILQDEETGAVLFTEHTRNLDFEEIRMSCPYDIPRLDEDSLIQSKCDMCFDRVQNGMLPACVLSCPTGTMNFGERDAMMELANKRLEEVRKIRPEAVLADARDLRVVFLCEESPRAYHRYAVASADVPTISRKAALAKVVAPAKRIFG</sequence>
<keyword evidence="5" id="KW-0408">Iron</keyword>
<evidence type="ECO:0000313" key="8">
    <source>
        <dbReference type="EMBL" id="SDB55346.1"/>
    </source>
</evidence>
<dbReference type="PANTHER" id="PTHR43545">
    <property type="entry name" value="FORMATE DEHYDROGENASE, NITRATE-INDUCIBLE, IRON-SULFUR SUBUNIT"/>
    <property type="match status" value="1"/>
</dbReference>
<keyword evidence="4" id="KW-0677">Repeat</keyword>
<dbReference type="GO" id="GO:0051539">
    <property type="term" value="F:4 iron, 4 sulfur cluster binding"/>
    <property type="evidence" value="ECO:0007669"/>
    <property type="project" value="UniProtKB-KW"/>
</dbReference>
<dbReference type="OrthoDB" id="9789030at2"/>
<proteinExistence type="predicted"/>
<reference evidence="8 9" key="1">
    <citation type="submission" date="2016-10" db="EMBL/GenBank/DDBJ databases">
        <authorList>
            <person name="de Groot N.N."/>
        </authorList>
    </citation>
    <scope>NUCLEOTIDE SEQUENCE [LARGE SCALE GENOMIC DNA]</scope>
    <source>
        <strain evidence="8 9">ASO4-2</strain>
    </source>
</reference>
<evidence type="ECO:0000256" key="4">
    <source>
        <dbReference type="ARBA" id="ARBA00022737"/>
    </source>
</evidence>
<keyword evidence="6" id="KW-0411">Iron-sulfur</keyword>
<evidence type="ECO:0000256" key="5">
    <source>
        <dbReference type="ARBA" id="ARBA00023004"/>
    </source>
</evidence>
<comment type="subcellular location">
    <subcellularLocation>
        <location evidence="1">Cell envelope</location>
    </subcellularLocation>
</comment>
<accession>A0A1G6ED71</accession>
<gene>
    <name evidence="8" type="ORF">SAMN05660653_02767</name>
</gene>
<dbReference type="Pfam" id="PF13247">
    <property type="entry name" value="Fer4_11"/>
    <property type="match status" value="1"/>
</dbReference>
<keyword evidence="3" id="KW-0479">Metal-binding</keyword>
<dbReference type="PROSITE" id="PS51379">
    <property type="entry name" value="4FE4S_FER_2"/>
    <property type="match status" value="1"/>
</dbReference>
<name>A0A1G6ED71_9BACT</name>
<dbReference type="CDD" id="cd10559">
    <property type="entry name" value="W-FDH"/>
    <property type="match status" value="1"/>
</dbReference>
<protein>
    <submittedName>
        <fullName evidence="8">Formate dehydrogenase iron-sulfur subunit</fullName>
    </submittedName>
</protein>
<dbReference type="STRING" id="617002.SAMN05660653_02767"/>
<evidence type="ECO:0000256" key="6">
    <source>
        <dbReference type="ARBA" id="ARBA00023014"/>
    </source>
</evidence>
<evidence type="ECO:0000256" key="1">
    <source>
        <dbReference type="ARBA" id="ARBA00004196"/>
    </source>
</evidence>
<dbReference type="InterPro" id="IPR051555">
    <property type="entry name" value="FDH_Electron_Transfer_Unit"/>
</dbReference>
<evidence type="ECO:0000256" key="2">
    <source>
        <dbReference type="ARBA" id="ARBA00022485"/>
    </source>
</evidence>
<dbReference type="AlphaFoldDB" id="A0A1G6ED71"/>
<dbReference type="SUPFAM" id="SSF54862">
    <property type="entry name" value="4Fe-4S ferredoxins"/>
    <property type="match status" value="1"/>
</dbReference>
<keyword evidence="9" id="KW-1185">Reference proteome</keyword>
<dbReference type="PANTHER" id="PTHR43545:SF4">
    <property type="entry name" value="IRON-SULFUR PROTEIN"/>
    <property type="match status" value="1"/>
</dbReference>
<feature type="domain" description="4Fe-4S ferredoxin-type" evidence="7">
    <location>
        <begin position="4"/>
        <end position="34"/>
    </location>
</feature>
<evidence type="ECO:0000259" key="7">
    <source>
        <dbReference type="PROSITE" id="PS51379"/>
    </source>
</evidence>
<dbReference type="Proteomes" id="UP000198771">
    <property type="component" value="Unassembled WGS sequence"/>
</dbReference>